<evidence type="ECO:0000256" key="2">
    <source>
        <dbReference type="ARBA" id="ARBA00005267"/>
    </source>
</evidence>
<dbReference type="InterPro" id="IPR029039">
    <property type="entry name" value="Flavoprotein-like_sf"/>
</dbReference>
<keyword evidence="3" id="KW-0813">Transport</keyword>
<dbReference type="Gene3D" id="3.40.50.360">
    <property type="match status" value="1"/>
</dbReference>
<dbReference type="SUPFAM" id="SSF52218">
    <property type="entry name" value="Flavoproteins"/>
    <property type="match status" value="1"/>
</dbReference>
<keyword evidence="6" id="KW-0249">Electron transport</keyword>
<dbReference type="PANTHER" id="PTHR42809:SF1">
    <property type="entry name" value="FLAVODOXIN 1"/>
    <property type="match status" value="1"/>
</dbReference>
<evidence type="ECO:0000256" key="5">
    <source>
        <dbReference type="ARBA" id="ARBA00022643"/>
    </source>
</evidence>
<keyword evidence="4" id="KW-0285">Flavoprotein</keyword>
<dbReference type="PROSITE" id="PS50902">
    <property type="entry name" value="FLAVODOXIN_LIKE"/>
    <property type="match status" value="1"/>
</dbReference>
<dbReference type="EMBL" id="BART01025936">
    <property type="protein sequence ID" value="GAG91317.1"/>
    <property type="molecule type" value="Genomic_DNA"/>
</dbReference>
<evidence type="ECO:0000313" key="8">
    <source>
        <dbReference type="EMBL" id="GAG91317.1"/>
    </source>
</evidence>
<evidence type="ECO:0000256" key="4">
    <source>
        <dbReference type="ARBA" id="ARBA00022630"/>
    </source>
</evidence>
<name>X1CDV1_9ZZZZ</name>
<comment type="similarity">
    <text evidence="2">Belongs to the flavodoxin family.</text>
</comment>
<evidence type="ECO:0000256" key="1">
    <source>
        <dbReference type="ARBA" id="ARBA00001917"/>
    </source>
</evidence>
<evidence type="ECO:0000256" key="6">
    <source>
        <dbReference type="ARBA" id="ARBA00022982"/>
    </source>
</evidence>
<dbReference type="Pfam" id="PF00258">
    <property type="entry name" value="Flavodoxin_1"/>
    <property type="match status" value="1"/>
</dbReference>
<dbReference type="InterPro" id="IPR008254">
    <property type="entry name" value="Flavodoxin/NO_synth"/>
</dbReference>
<keyword evidence="5" id="KW-0288">FMN</keyword>
<comment type="cofactor">
    <cofactor evidence="1">
        <name>FMN</name>
        <dbReference type="ChEBI" id="CHEBI:58210"/>
    </cofactor>
</comment>
<dbReference type="PANTHER" id="PTHR42809">
    <property type="entry name" value="FLAVODOXIN 2"/>
    <property type="match status" value="1"/>
</dbReference>
<sequence>MKTLIVYDSVYGNTEKIAKAIGDAITGEVKVLRVGEVNSSELKAFDLLIVGSPTQGGRPTQAIQDFLNKAPVPAFKGTNVAAFDTRFSTKLVRIFGYAAGRIASSLKRKGATLVVSPEGFFVKGGKGPLKEGEIERAASWAKEIVKSKK</sequence>
<accession>X1CDV1</accession>
<organism evidence="8">
    <name type="scientific">marine sediment metagenome</name>
    <dbReference type="NCBI Taxonomy" id="412755"/>
    <lineage>
        <taxon>unclassified sequences</taxon>
        <taxon>metagenomes</taxon>
        <taxon>ecological metagenomes</taxon>
    </lineage>
</organism>
<feature type="non-terminal residue" evidence="8">
    <location>
        <position position="149"/>
    </location>
</feature>
<evidence type="ECO:0000259" key="7">
    <source>
        <dbReference type="PROSITE" id="PS50902"/>
    </source>
</evidence>
<feature type="domain" description="Flavodoxin-like" evidence="7">
    <location>
        <begin position="3"/>
        <end position="145"/>
    </location>
</feature>
<dbReference type="InterPro" id="IPR050619">
    <property type="entry name" value="Flavodoxin"/>
</dbReference>
<protein>
    <recommendedName>
        <fullName evidence="7">Flavodoxin-like domain-containing protein</fullName>
    </recommendedName>
</protein>
<comment type="caution">
    <text evidence="8">The sequence shown here is derived from an EMBL/GenBank/DDBJ whole genome shotgun (WGS) entry which is preliminary data.</text>
</comment>
<evidence type="ECO:0000256" key="3">
    <source>
        <dbReference type="ARBA" id="ARBA00022448"/>
    </source>
</evidence>
<gene>
    <name evidence="8" type="ORF">S01H4_46421</name>
</gene>
<dbReference type="GO" id="GO:0010181">
    <property type="term" value="F:FMN binding"/>
    <property type="evidence" value="ECO:0007669"/>
    <property type="project" value="InterPro"/>
</dbReference>
<proteinExistence type="inferred from homology"/>
<dbReference type="AlphaFoldDB" id="X1CDV1"/>
<reference evidence="8" key="1">
    <citation type="journal article" date="2014" name="Front. Microbiol.">
        <title>High frequency of phylogenetically diverse reductive dehalogenase-homologous genes in deep subseafloor sedimentary metagenomes.</title>
        <authorList>
            <person name="Kawai M."/>
            <person name="Futagami T."/>
            <person name="Toyoda A."/>
            <person name="Takaki Y."/>
            <person name="Nishi S."/>
            <person name="Hori S."/>
            <person name="Arai W."/>
            <person name="Tsubouchi T."/>
            <person name="Morono Y."/>
            <person name="Uchiyama I."/>
            <person name="Ito T."/>
            <person name="Fujiyama A."/>
            <person name="Inagaki F."/>
            <person name="Takami H."/>
        </authorList>
    </citation>
    <scope>NUCLEOTIDE SEQUENCE</scope>
    <source>
        <strain evidence="8">Expedition CK06-06</strain>
    </source>
</reference>